<feature type="transmembrane region" description="Helical" evidence="6">
    <location>
        <begin position="59"/>
        <end position="80"/>
    </location>
</feature>
<evidence type="ECO:0000256" key="6">
    <source>
        <dbReference type="SAM" id="Phobius"/>
    </source>
</evidence>
<evidence type="ECO:0000256" key="5">
    <source>
        <dbReference type="ARBA" id="ARBA00023136"/>
    </source>
</evidence>
<dbReference type="CDD" id="cd03390">
    <property type="entry name" value="PAP2_containing_1_like"/>
    <property type="match status" value="1"/>
</dbReference>
<dbReference type="RefSeq" id="XP_031567000.1">
    <property type="nucleotide sequence ID" value="XM_031711140.1"/>
</dbReference>
<evidence type="ECO:0000256" key="4">
    <source>
        <dbReference type="ARBA" id="ARBA00022989"/>
    </source>
</evidence>
<comment type="similarity">
    <text evidence="2">Belongs to the PA-phosphatase related phosphoesterase family.</text>
</comment>
<dbReference type="GO" id="GO:0008195">
    <property type="term" value="F:phosphatidate phosphatase activity"/>
    <property type="evidence" value="ECO:0007669"/>
    <property type="project" value="TreeGrafter"/>
</dbReference>
<dbReference type="KEGG" id="aten:116301969"/>
<feature type="transmembrane region" description="Helical" evidence="6">
    <location>
        <begin position="188"/>
        <end position="206"/>
    </location>
</feature>
<feature type="transmembrane region" description="Helical" evidence="6">
    <location>
        <begin position="12"/>
        <end position="32"/>
    </location>
</feature>
<organism evidence="8 9">
    <name type="scientific">Actinia tenebrosa</name>
    <name type="common">Australian red waratah sea anemone</name>
    <dbReference type="NCBI Taxonomy" id="6105"/>
    <lineage>
        <taxon>Eukaryota</taxon>
        <taxon>Metazoa</taxon>
        <taxon>Cnidaria</taxon>
        <taxon>Anthozoa</taxon>
        <taxon>Hexacorallia</taxon>
        <taxon>Actiniaria</taxon>
        <taxon>Actiniidae</taxon>
        <taxon>Actinia</taxon>
    </lineage>
</organism>
<dbReference type="PANTHER" id="PTHR10165">
    <property type="entry name" value="LIPID PHOSPHATE PHOSPHATASE"/>
    <property type="match status" value="1"/>
</dbReference>
<dbReference type="PANTHER" id="PTHR10165:SF35">
    <property type="entry name" value="RE23632P"/>
    <property type="match status" value="1"/>
</dbReference>
<accession>A0A6P8IJV5</accession>
<dbReference type="GO" id="GO:0046839">
    <property type="term" value="P:phospholipid dephosphorylation"/>
    <property type="evidence" value="ECO:0007669"/>
    <property type="project" value="TreeGrafter"/>
</dbReference>
<evidence type="ECO:0000313" key="9">
    <source>
        <dbReference type="RefSeq" id="XP_031567000.1"/>
    </source>
</evidence>
<feature type="transmembrane region" description="Helical" evidence="6">
    <location>
        <begin position="158"/>
        <end position="176"/>
    </location>
</feature>
<gene>
    <name evidence="9" type="primary">LOC116301969</name>
</gene>
<reference evidence="9" key="1">
    <citation type="submission" date="2025-08" db="UniProtKB">
        <authorList>
            <consortium name="RefSeq"/>
        </authorList>
    </citation>
    <scope>IDENTIFICATION</scope>
    <source>
        <tissue evidence="9">Tentacle</tissue>
    </source>
</reference>
<protein>
    <submittedName>
        <fullName evidence="9">Phospholipid phosphatase 5-like</fullName>
    </submittedName>
</protein>
<dbReference type="InParanoid" id="A0A6P8IJV5"/>
<evidence type="ECO:0000256" key="3">
    <source>
        <dbReference type="ARBA" id="ARBA00022692"/>
    </source>
</evidence>
<evidence type="ECO:0000313" key="8">
    <source>
        <dbReference type="Proteomes" id="UP000515163"/>
    </source>
</evidence>
<evidence type="ECO:0000259" key="7">
    <source>
        <dbReference type="SMART" id="SM00014"/>
    </source>
</evidence>
<keyword evidence="5 6" id="KW-0472">Membrane</keyword>
<comment type="subcellular location">
    <subcellularLocation>
        <location evidence="1">Membrane</location>
        <topology evidence="1">Multi-pass membrane protein</topology>
    </subcellularLocation>
</comment>
<dbReference type="GO" id="GO:0006644">
    <property type="term" value="P:phospholipid metabolic process"/>
    <property type="evidence" value="ECO:0007669"/>
    <property type="project" value="UniProtKB-UniPathway"/>
</dbReference>
<evidence type="ECO:0000256" key="2">
    <source>
        <dbReference type="ARBA" id="ARBA00008816"/>
    </source>
</evidence>
<feature type="domain" description="Phosphatidic acid phosphatase type 2/haloperoxidase" evidence="7">
    <location>
        <begin position="94"/>
        <end position="231"/>
    </location>
</feature>
<proteinExistence type="inferred from homology"/>
<dbReference type="AlphaFoldDB" id="A0A6P8IJV5"/>
<dbReference type="OrthoDB" id="10030083at2759"/>
<keyword evidence="4 6" id="KW-1133">Transmembrane helix</keyword>
<keyword evidence="3 6" id="KW-0812">Transmembrane</keyword>
<keyword evidence="8" id="KW-1185">Reference proteome</keyword>
<evidence type="ECO:0000256" key="1">
    <source>
        <dbReference type="ARBA" id="ARBA00004141"/>
    </source>
</evidence>
<dbReference type="SUPFAM" id="SSF48317">
    <property type="entry name" value="Acid phosphatase/Vanadium-dependent haloperoxidase"/>
    <property type="match status" value="1"/>
</dbReference>
<dbReference type="UniPathway" id="UPA00085"/>
<dbReference type="InterPro" id="IPR000326">
    <property type="entry name" value="PAP2/HPO"/>
</dbReference>
<dbReference type="FunCoup" id="A0A6P8IJV5">
    <property type="interactions" value="652"/>
</dbReference>
<dbReference type="Gene3D" id="1.20.144.10">
    <property type="entry name" value="Phosphatidic acid phosphatase type 2/haloperoxidase"/>
    <property type="match status" value="1"/>
</dbReference>
<dbReference type="GO" id="GO:0016020">
    <property type="term" value="C:membrane"/>
    <property type="evidence" value="ECO:0007669"/>
    <property type="project" value="UniProtKB-SubCell"/>
</dbReference>
<sequence length="285" mass="31852">MAGCNVKLKGNSVNLIVEIAVRVVLFIIFLILEDAKPFIRVIHDEEMWLYKNPRSEDTIPTHAMFSIAIILPTIVICVLTTLRKDKVDAREALLGLSLSLALNGVITNTTKIMVGRPRPDYFWRCYPNGVPTKDLQCDGDPDVILEGRKSFPSGHSSWAFSGLAYLSLYLCGKLHCFHGHGRGQGWRLCVSLTPFLSALAIALTRYSDYKHHWQDITIGSFLGIGIAVICYRQYYPAINKPHCDLPYSAFAPLKHIDEQDGHPVLPLLASDANKSNFHPAITKHL</sequence>
<name>A0A6P8IJV5_ACTTE</name>
<dbReference type="InterPro" id="IPR043216">
    <property type="entry name" value="PAP-like"/>
</dbReference>
<dbReference type="GeneID" id="116301969"/>
<dbReference type="Proteomes" id="UP000515163">
    <property type="component" value="Unplaced"/>
</dbReference>
<dbReference type="SMART" id="SM00014">
    <property type="entry name" value="acidPPc"/>
    <property type="match status" value="1"/>
</dbReference>
<feature type="transmembrane region" description="Helical" evidence="6">
    <location>
        <begin position="92"/>
        <end position="114"/>
    </location>
</feature>
<dbReference type="Pfam" id="PF01569">
    <property type="entry name" value="PAP2"/>
    <property type="match status" value="1"/>
</dbReference>
<feature type="transmembrane region" description="Helical" evidence="6">
    <location>
        <begin position="212"/>
        <end position="231"/>
    </location>
</feature>
<dbReference type="InterPro" id="IPR036938">
    <property type="entry name" value="PAP2/HPO_sf"/>
</dbReference>